<dbReference type="Proteomes" id="UP000694846">
    <property type="component" value="Unplaced"/>
</dbReference>
<organism evidence="5 6">
    <name type="scientific">Sipha flava</name>
    <name type="common">yellow sugarcane aphid</name>
    <dbReference type="NCBI Taxonomy" id="143950"/>
    <lineage>
        <taxon>Eukaryota</taxon>
        <taxon>Metazoa</taxon>
        <taxon>Ecdysozoa</taxon>
        <taxon>Arthropoda</taxon>
        <taxon>Hexapoda</taxon>
        <taxon>Insecta</taxon>
        <taxon>Pterygota</taxon>
        <taxon>Neoptera</taxon>
        <taxon>Paraneoptera</taxon>
        <taxon>Hemiptera</taxon>
        <taxon>Sternorrhyncha</taxon>
        <taxon>Aphidomorpha</taxon>
        <taxon>Aphidoidea</taxon>
        <taxon>Aphididae</taxon>
        <taxon>Sipha</taxon>
    </lineage>
</organism>
<protein>
    <submittedName>
        <fullName evidence="6">DDB1- and CUL4-associated factor 8-like protein 2</fullName>
    </submittedName>
</protein>
<dbReference type="InterPro" id="IPR045151">
    <property type="entry name" value="DCAF8"/>
</dbReference>
<evidence type="ECO:0000313" key="6">
    <source>
        <dbReference type="RefSeq" id="XP_025418313.1"/>
    </source>
</evidence>
<evidence type="ECO:0000256" key="3">
    <source>
        <dbReference type="PROSITE-ProRule" id="PRU00221"/>
    </source>
</evidence>
<dbReference type="GeneID" id="112689031"/>
<dbReference type="PANTHER" id="PTHR15574">
    <property type="entry name" value="WD REPEAT DOMAIN-CONTAINING FAMILY"/>
    <property type="match status" value="1"/>
</dbReference>
<dbReference type="RefSeq" id="XP_025418313.1">
    <property type="nucleotide sequence ID" value="XM_025562528.1"/>
</dbReference>
<feature type="repeat" description="WD" evidence="3">
    <location>
        <begin position="102"/>
        <end position="133"/>
    </location>
</feature>
<evidence type="ECO:0000256" key="4">
    <source>
        <dbReference type="SAM" id="MobiDB-lite"/>
    </source>
</evidence>
<dbReference type="PANTHER" id="PTHR15574:SF21">
    <property type="entry name" value="DDB1- AND CUL4-ASSOCIATED FACTOR 8"/>
    <property type="match status" value="1"/>
</dbReference>
<evidence type="ECO:0000256" key="1">
    <source>
        <dbReference type="ARBA" id="ARBA00022574"/>
    </source>
</evidence>
<accession>A0A8B8G645</accession>
<reference evidence="6" key="1">
    <citation type="submission" date="2025-08" db="UniProtKB">
        <authorList>
            <consortium name="RefSeq"/>
        </authorList>
    </citation>
    <scope>IDENTIFICATION</scope>
    <source>
        <tissue evidence="6">Whole body</tissue>
    </source>
</reference>
<sequence>MTDSDSTDYSDIQTYDESFENTTPFINFFMNQDHAPPRSSMHYLKIKENREPIKTTSKANFWCIPKELYKREIGHNNKCSVWRNTFYQSEVATQKLKLSKQLISHESYSRSIDFNNAGNLLASGYDGTIVVWDWSWGNPILKHTQSLHAEKISHIKFLTNQILTAGKDGIIILADVHNSGIIHSRLISRHIKQCSKIGVHCEGRPGILHIKTVQGNSLQLYGIDINPMKPFEFIVNGEDDCVRMYDKRKILHKPVKIFQPFLPTRERLEDHFYDGGFLEPPSGNRNTASAVYNYCGTEILAVCGNEHNNNIVLYNVNDPPKTISHRYINETSFNSSITAINFYGPRSEYVVYGSNKNFFVIFDKKTEALVLKKCQKGQGKISAIEGHPHLPTLATSGRLNAIHIWEPLSERQSPDIENLQECTTRHIKENKRLRMDLTDTKMGDNGQSAAIIDNTPFSYSALDSMQSRLIAFEAAWEENRRRKRIGRPIAYVKPTPRPSLKPMFSLQSRRC</sequence>
<dbReference type="SUPFAM" id="SSF50978">
    <property type="entry name" value="WD40 repeat-like"/>
    <property type="match status" value="1"/>
</dbReference>
<evidence type="ECO:0000256" key="2">
    <source>
        <dbReference type="ARBA" id="ARBA00022737"/>
    </source>
</evidence>
<dbReference type="InterPro" id="IPR001680">
    <property type="entry name" value="WD40_rpt"/>
</dbReference>
<evidence type="ECO:0000313" key="5">
    <source>
        <dbReference type="Proteomes" id="UP000694846"/>
    </source>
</evidence>
<proteinExistence type="predicted"/>
<dbReference type="GO" id="GO:0080008">
    <property type="term" value="C:Cul4-RING E3 ubiquitin ligase complex"/>
    <property type="evidence" value="ECO:0007669"/>
    <property type="project" value="TreeGrafter"/>
</dbReference>
<keyword evidence="5" id="KW-1185">Reference proteome</keyword>
<dbReference type="PROSITE" id="PS50082">
    <property type="entry name" value="WD_REPEATS_2"/>
    <property type="match status" value="1"/>
</dbReference>
<dbReference type="OrthoDB" id="4869960at2759"/>
<dbReference type="InterPro" id="IPR036322">
    <property type="entry name" value="WD40_repeat_dom_sf"/>
</dbReference>
<dbReference type="Pfam" id="PF00400">
    <property type="entry name" value="WD40"/>
    <property type="match status" value="1"/>
</dbReference>
<dbReference type="AlphaFoldDB" id="A0A8B8G645"/>
<dbReference type="SMART" id="SM00320">
    <property type="entry name" value="WD40"/>
    <property type="match status" value="5"/>
</dbReference>
<feature type="region of interest" description="Disordered" evidence="4">
    <location>
        <begin position="487"/>
        <end position="511"/>
    </location>
</feature>
<name>A0A8B8G645_9HEMI</name>
<keyword evidence="2" id="KW-0677">Repeat</keyword>
<dbReference type="GO" id="GO:0005737">
    <property type="term" value="C:cytoplasm"/>
    <property type="evidence" value="ECO:0007669"/>
    <property type="project" value="TreeGrafter"/>
</dbReference>
<dbReference type="InterPro" id="IPR015943">
    <property type="entry name" value="WD40/YVTN_repeat-like_dom_sf"/>
</dbReference>
<dbReference type="Gene3D" id="2.130.10.10">
    <property type="entry name" value="YVTN repeat-like/Quinoprotein amine dehydrogenase"/>
    <property type="match status" value="2"/>
</dbReference>
<gene>
    <name evidence="6" type="primary">LOC112689031</name>
</gene>
<keyword evidence="1 3" id="KW-0853">WD repeat</keyword>